<protein>
    <recommendedName>
        <fullName evidence="3">IrrE N-terminal-like domain-containing protein</fullName>
    </recommendedName>
</protein>
<reference evidence="1 2" key="1">
    <citation type="submission" date="2019-05" db="EMBL/GenBank/DDBJ databases">
        <title>The metagenome of a microbial culture collection derived from dairy environment covers the genomic content of the human microbiome.</title>
        <authorList>
            <person name="Roder T."/>
            <person name="Wuthrich D."/>
            <person name="Sattari Z."/>
            <person name="Von Ah U."/>
            <person name="Bar C."/>
            <person name="Ronchi F."/>
            <person name="Macpherson A.J."/>
            <person name="Ganal-Vonarburg S.C."/>
            <person name="Bruggmann R."/>
            <person name="Vergeres G."/>
        </authorList>
    </citation>
    <scope>NUCLEOTIDE SEQUENCE [LARGE SCALE GENOMIC DNA]</scope>
    <source>
        <strain evidence="1 2">FAM 24235</strain>
    </source>
</reference>
<evidence type="ECO:0008006" key="3">
    <source>
        <dbReference type="Google" id="ProtNLM"/>
    </source>
</evidence>
<organism evidence="1 2">
    <name type="scientific">Marinilactibacillus psychrotolerans</name>
    <dbReference type="NCBI Taxonomy" id="191770"/>
    <lineage>
        <taxon>Bacteria</taxon>
        <taxon>Bacillati</taxon>
        <taxon>Bacillota</taxon>
        <taxon>Bacilli</taxon>
        <taxon>Lactobacillales</taxon>
        <taxon>Carnobacteriaceae</taxon>
        <taxon>Marinilactibacillus</taxon>
    </lineage>
</organism>
<evidence type="ECO:0000313" key="1">
    <source>
        <dbReference type="EMBL" id="TLQ06056.1"/>
    </source>
</evidence>
<sequence length="106" mass="12379">MLPKKIKIAGVNYKVDLKELMPLSELERNDCHFQMGWCIEPTTTIEVNSVMSKEKIKQTLIHEMVHGLMHESGLDSELENEEEITNRLSLVLYQTLKDNDFTFIRK</sequence>
<evidence type="ECO:0000313" key="2">
    <source>
        <dbReference type="Proteomes" id="UP000307201"/>
    </source>
</evidence>
<dbReference type="Proteomes" id="UP000307201">
    <property type="component" value="Unassembled WGS sequence"/>
</dbReference>
<proteinExistence type="predicted"/>
<gene>
    <name evidence="1" type="ORF">FEZ48_11225</name>
</gene>
<accession>A0A5R9C053</accession>
<comment type="caution">
    <text evidence="1">The sequence shown here is derived from an EMBL/GenBank/DDBJ whole genome shotgun (WGS) entry which is preliminary data.</text>
</comment>
<name>A0A5R9C053_9LACT</name>
<dbReference type="EMBL" id="VBTE01000041">
    <property type="protein sequence ID" value="TLQ06056.1"/>
    <property type="molecule type" value="Genomic_DNA"/>
</dbReference>
<dbReference type="RefSeq" id="WP_138472746.1">
    <property type="nucleotide sequence ID" value="NZ_VBTE01000041.1"/>
</dbReference>
<dbReference type="AlphaFoldDB" id="A0A5R9C053"/>
<dbReference type="OrthoDB" id="2140771at2"/>